<keyword evidence="1" id="KW-0812">Transmembrane</keyword>
<dbReference type="AlphaFoldDB" id="A0A2P2MKR1"/>
<sequence>MADRKLTRIPSMRDRVEDTLSAHRNELVSLLSRFIYLPFSFSSISRFVFFSFRFFLCLPFFVFFQFHSVFVET</sequence>
<evidence type="ECO:0000313" key="2">
    <source>
        <dbReference type="EMBL" id="MBX30772.1"/>
    </source>
</evidence>
<organism evidence="2">
    <name type="scientific">Rhizophora mucronata</name>
    <name type="common">Asiatic mangrove</name>
    <dbReference type="NCBI Taxonomy" id="61149"/>
    <lineage>
        <taxon>Eukaryota</taxon>
        <taxon>Viridiplantae</taxon>
        <taxon>Streptophyta</taxon>
        <taxon>Embryophyta</taxon>
        <taxon>Tracheophyta</taxon>
        <taxon>Spermatophyta</taxon>
        <taxon>Magnoliopsida</taxon>
        <taxon>eudicotyledons</taxon>
        <taxon>Gunneridae</taxon>
        <taxon>Pentapetalae</taxon>
        <taxon>rosids</taxon>
        <taxon>fabids</taxon>
        <taxon>Malpighiales</taxon>
        <taxon>Rhizophoraceae</taxon>
        <taxon>Rhizophora</taxon>
    </lineage>
</organism>
<dbReference type="EMBL" id="GGEC01050288">
    <property type="protein sequence ID" value="MBX30772.1"/>
    <property type="molecule type" value="Transcribed_RNA"/>
</dbReference>
<name>A0A2P2MKR1_RHIMU</name>
<keyword evidence="1" id="KW-1133">Transmembrane helix</keyword>
<proteinExistence type="predicted"/>
<protein>
    <submittedName>
        <fullName evidence="2">Sucrose synthase</fullName>
    </submittedName>
</protein>
<reference evidence="2" key="1">
    <citation type="submission" date="2018-02" db="EMBL/GenBank/DDBJ databases">
        <title>Rhizophora mucronata_Transcriptome.</title>
        <authorList>
            <person name="Meera S.P."/>
            <person name="Sreeshan A."/>
            <person name="Augustine A."/>
        </authorList>
    </citation>
    <scope>NUCLEOTIDE SEQUENCE</scope>
    <source>
        <tissue evidence="2">Leaf</tissue>
    </source>
</reference>
<accession>A0A2P2MKR1</accession>
<evidence type="ECO:0000256" key="1">
    <source>
        <dbReference type="SAM" id="Phobius"/>
    </source>
</evidence>
<feature type="transmembrane region" description="Helical" evidence="1">
    <location>
        <begin position="47"/>
        <end position="66"/>
    </location>
</feature>
<keyword evidence="1" id="KW-0472">Membrane</keyword>